<organism evidence="2 3">
    <name type="scientific">Xiphophorus maculatus</name>
    <name type="common">Southern platyfish</name>
    <name type="synonym">Platypoecilus maculatus</name>
    <dbReference type="NCBI Taxonomy" id="8083"/>
    <lineage>
        <taxon>Eukaryota</taxon>
        <taxon>Metazoa</taxon>
        <taxon>Chordata</taxon>
        <taxon>Craniata</taxon>
        <taxon>Vertebrata</taxon>
        <taxon>Euteleostomi</taxon>
        <taxon>Actinopterygii</taxon>
        <taxon>Neopterygii</taxon>
        <taxon>Teleostei</taxon>
        <taxon>Neoteleostei</taxon>
        <taxon>Acanthomorphata</taxon>
        <taxon>Ovalentaria</taxon>
        <taxon>Atherinomorphae</taxon>
        <taxon>Cyprinodontiformes</taxon>
        <taxon>Poeciliidae</taxon>
        <taxon>Poeciliinae</taxon>
        <taxon>Xiphophorus</taxon>
    </lineage>
</organism>
<reference evidence="2" key="3">
    <citation type="submission" date="2025-08" db="UniProtKB">
        <authorList>
            <consortium name="Ensembl"/>
        </authorList>
    </citation>
    <scope>IDENTIFICATION</scope>
    <source>
        <strain evidence="2">JP 163 A</strain>
    </source>
</reference>
<reference evidence="3" key="1">
    <citation type="submission" date="2012-01" db="EMBL/GenBank/DDBJ databases">
        <authorList>
            <person name="Walter R."/>
            <person name="Schartl M."/>
            <person name="Warren W."/>
        </authorList>
    </citation>
    <scope>NUCLEOTIDE SEQUENCE [LARGE SCALE GENOMIC DNA]</scope>
    <source>
        <strain evidence="3">JP 163 A</strain>
    </source>
</reference>
<proteinExistence type="predicted"/>
<feature type="region of interest" description="Disordered" evidence="1">
    <location>
        <begin position="48"/>
        <end position="142"/>
    </location>
</feature>
<protein>
    <submittedName>
        <fullName evidence="2">Uncharacterized protein</fullName>
    </submittedName>
</protein>
<accession>A0A3B5QFC4</accession>
<evidence type="ECO:0000313" key="2">
    <source>
        <dbReference type="Ensembl" id="ENSXMAP00000030264.1"/>
    </source>
</evidence>
<sequence>MPLVGHSSSRGGREAPEAPEADYRCLPWMWMPQCRWWNSGLRLGRPSAAAKKQRAEARSGLRAEDARHPALPAAGRQCRTAGKDGASRSRYRQDGRGLGLRAGRTAPKHPCPGLEASSQGWRNRPSKRRHGVPGPTGALHGKPRVLFGPVYIRVVHGKVKPGAQTSSVSWNSFEAAHSAPSSA</sequence>
<evidence type="ECO:0000313" key="3">
    <source>
        <dbReference type="Proteomes" id="UP000002852"/>
    </source>
</evidence>
<evidence type="ECO:0000256" key="1">
    <source>
        <dbReference type="SAM" id="MobiDB-lite"/>
    </source>
</evidence>
<name>A0A3B5QFC4_XIPMA</name>
<reference evidence="2" key="4">
    <citation type="submission" date="2025-09" db="UniProtKB">
        <authorList>
            <consortium name="Ensembl"/>
        </authorList>
    </citation>
    <scope>IDENTIFICATION</scope>
    <source>
        <strain evidence="2">JP 163 A</strain>
    </source>
</reference>
<feature type="compositionally biased region" description="Polar residues" evidence="1">
    <location>
        <begin position="163"/>
        <end position="172"/>
    </location>
</feature>
<keyword evidence="3" id="KW-1185">Reference proteome</keyword>
<feature type="region of interest" description="Disordered" evidence="1">
    <location>
        <begin position="162"/>
        <end position="183"/>
    </location>
</feature>
<reference evidence="3" key="2">
    <citation type="journal article" date="2013" name="Nat. Genet.">
        <title>The genome of the platyfish, Xiphophorus maculatus, provides insights into evolutionary adaptation and several complex traits.</title>
        <authorList>
            <person name="Schartl M."/>
            <person name="Walter R.B."/>
            <person name="Shen Y."/>
            <person name="Garcia T."/>
            <person name="Catchen J."/>
            <person name="Amores A."/>
            <person name="Braasch I."/>
            <person name="Chalopin D."/>
            <person name="Volff J.N."/>
            <person name="Lesch K.P."/>
            <person name="Bisazza A."/>
            <person name="Minx P."/>
            <person name="Hillier L."/>
            <person name="Wilson R.K."/>
            <person name="Fuerstenberg S."/>
            <person name="Boore J."/>
            <person name="Searle S."/>
            <person name="Postlethwait J.H."/>
            <person name="Warren W.C."/>
        </authorList>
    </citation>
    <scope>NUCLEOTIDE SEQUENCE [LARGE SCALE GENOMIC DNA]</scope>
    <source>
        <strain evidence="3">JP 163 A</strain>
    </source>
</reference>
<dbReference type="Ensembl" id="ENSXMAT00000036695.1">
    <property type="protein sequence ID" value="ENSXMAP00000030264.1"/>
    <property type="gene ID" value="ENSXMAG00000024442.1"/>
</dbReference>
<feature type="compositionally biased region" description="Basic and acidic residues" evidence="1">
    <location>
        <begin position="81"/>
        <end position="95"/>
    </location>
</feature>
<dbReference type="AlphaFoldDB" id="A0A3B5QFC4"/>
<feature type="compositionally biased region" description="Basic and acidic residues" evidence="1">
    <location>
        <begin position="53"/>
        <end position="68"/>
    </location>
</feature>
<dbReference type="Proteomes" id="UP000002852">
    <property type="component" value="Unassembled WGS sequence"/>
</dbReference>
<dbReference type="InParanoid" id="A0A3B5QFC4"/>